<evidence type="ECO:0000256" key="6">
    <source>
        <dbReference type="SAM" id="Phobius"/>
    </source>
</evidence>
<accession>A0AAD6ZPN9</accession>
<feature type="transmembrane region" description="Helical" evidence="6">
    <location>
        <begin position="128"/>
        <end position="147"/>
    </location>
</feature>
<dbReference type="GO" id="GO:0007189">
    <property type="term" value="P:adenylate cyclase-activating G protein-coupled receptor signaling pathway"/>
    <property type="evidence" value="ECO:0007669"/>
    <property type="project" value="TreeGrafter"/>
</dbReference>
<keyword evidence="8" id="KW-1185">Reference proteome</keyword>
<gene>
    <name evidence="7" type="ORF">DFH08DRAFT_966167</name>
</gene>
<feature type="compositionally biased region" description="Basic and acidic residues" evidence="5">
    <location>
        <begin position="392"/>
        <end position="404"/>
    </location>
</feature>
<evidence type="ECO:0000256" key="5">
    <source>
        <dbReference type="SAM" id="MobiDB-lite"/>
    </source>
</evidence>
<dbReference type="Proteomes" id="UP001218218">
    <property type="component" value="Unassembled WGS sequence"/>
</dbReference>
<comment type="subcellular location">
    <subcellularLocation>
        <location evidence="1">Membrane</location>
        <topology evidence="1">Multi-pass membrane protein</topology>
    </subcellularLocation>
</comment>
<dbReference type="PANTHER" id="PTHR23112:SF0">
    <property type="entry name" value="TRANSMEMBRANE PROTEIN 116"/>
    <property type="match status" value="1"/>
</dbReference>
<reference evidence="7" key="1">
    <citation type="submission" date="2023-03" db="EMBL/GenBank/DDBJ databases">
        <title>Massive genome expansion in bonnet fungi (Mycena s.s.) driven by repeated elements and novel gene families across ecological guilds.</title>
        <authorList>
            <consortium name="Lawrence Berkeley National Laboratory"/>
            <person name="Harder C.B."/>
            <person name="Miyauchi S."/>
            <person name="Viragh M."/>
            <person name="Kuo A."/>
            <person name="Thoen E."/>
            <person name="Andreopoulos B."/>
            <person name="Lu D."/>
            <person name="Skrede I."/>
            <person name="Drula E."/>
            <person name="Henrissat B."/>
            <person name="Morin E."/>
            <person name="Kohler A."/>
            <person name="Barry K."/>
            <person name="LaButti K."/>
            <person name="Morin E."/>
            <person name="Salamov A."/>
            <person name="Lipzen A."/>
            <person name="Mereny Z."/>
            <person name="Hegedus B."/>
            <person name="Baldrian P."/>
            <person name="Stursova M."/>
            <person name="Weitz H."/>
            <person name="Taylor A."/>
            <person name="Grigoriev I.V."/>
            <person name="Nagy L.G."/>
            <person name="Martin F."/>
            <person name="Kauserud H."/>
        </authorList>
    </citation>
    <scope>NUCLEOTIDE SEQUENCE</scope>
    <source>
        <strain evidence="7">CBHHK002</strain>
    </source>
</reference>
<evidence type="ECO:0000256" key="2">
    <source>
        <dbReference type="ARBA" id="ARBA00022692"/>
    </source>
</evidence>
<feature type="region of interest" description="Disordered" evidence="5">
    <location>
        <begin position="372"/>
        <end position="454"/>
    </location>
</feature>
<protein>
    <recommendedName>
        <fullName evidence="9">G-protein coupled receptors family 2 profile 2 domain-containing protein</fullName>
    </recommendedName>
</protein>
<feature type="transmembrane region" description="Helical" evidence="6">
    <location>
        <begin position="92"/>
        <end position="116"/>
    </location>
</feature>
<organism evidence="7 8">
    <name type="scientific">Mycena albidolilacea</name>
    <dbReference type="NCBI Taxonomy" id="1033008"/>
    <lineage>
        <taxon>Eukaryota</taxon>
        <taxon>Fungi</taxon>
        <taxon>Dikarya</taxon>
        <taxon>Basidiomycota</taxon>
        <taxon>Agaricomycotina</taxon>
        <taxon>Agaricomycetes</taxon>
        <taxon>Agaricomycetidae</taxon>
        <taxon>Agaricales</taxon>
        <taxon>Marasmiineae</taxon>
        <taxon>Mycenaceae</taxon>
        <taxon>Mycena</taxon>
    </lineage>
</organism>
<evidence type="ECO:0000313" key="7">
    <source>
        <dbReference type="EMBL" id="KAJ7333337.1"/>
    </source>
</evidence>
<dbReference type="PANTHER" id="PTHR23112">
    <property type="entry name" value="G PROTEIN-COUPLED RECEPTOR 157-RELATED"/>
    <property type="match status" value="1"/>
</dbReference>
<dbReference type="GO" id="GO:0004930">
    <property type="term" value="F:G protein-coupled receptor activity"/>
    <property type="evidence" value="ECO:0007669"/>
    <property type="project" value="TreeGrafter"/>
</dbReference>
<feature type="transmembrane region" description="Helical" evidence="6">
    <location>
        <begin position="20"/>
        <end position="43"/>
    </location>
</feature>
<evidence type="ECO:0008006" key="9">
    <source>
        <dbReference type="Google" id="ProtNLM"/>
    </source>
</evidence>
<evidence type="ECO:0000256" key="1">
    <source>
        <dbReference type="ARBA" id="ARBA00004141"/>
    </source>
</evidence>
<keyword evidence="4 6" id="KW-0472">Membrane</keyword>
<dbReference type="GO" id="GO:0005886">
    <property type="term" value="C:plasma membrane"/>
    <property type="evidence" value="ECO:0007669"/>
    <property type="project" value="TreeGrafter"/>
</dbReference>
<keyword evidence="2 6" id="KW-0812">Transmembrane</keyword>
<sequence>MAYKDSFVWTPARVNMSNQLWAITGMVGAALCGAVLVVIGVVALNPISRPHLDRVSFRILVCTLLANTVFGITNAVGGNFTGPTWVCGFDIFLLQLTLEISSFLLFCVALNLQLVVVHQINGHKLEKFYIYGSILISLCLTVPPFALKQYGWDPLVEDCWYSENDPKQRLAWQIGTQLFWTLLTVAGEVINTITVVIYMVQQQVRRKRAQAFAGSQTHSRSHSGFVDLTDAISYANLYRGVILRIVRYPIASALINVTSAVCVIHATREAGIKNWTDYRILLLSDFVYGGRAILYACLVATDPALVRAVRAWLLSHGIFSPQSSTSVQLQSFRWKPESRQVPVHMELSTVYQDDNGKIMIVNREGVHANVKFATPDSENDSDPGKFGSTLKPRSDIEASPRPRQNDLPSLPPDEQRHSRMSLGVQGFEDGARRQQRLAVERERERESNEFQRRI</sequence>
<feature type="compositionally biased region" description="Basic and acidic residues" evidence="5">
    <location>
        <begin position="438"/>
        <end position="454"/>
    </location>
</feature>
<feature type="transmembrane region" description="Helical" evidence="6">
    <location>
        <begin position="178"/>
        <end position="200"/>
    </location>
</feature>
<name>A0AAD6ZPN9_9AGAR</name>
<evidence type="ECO:0000256" key="3">
    <source>
        <dbReference type="ARBA" id="ARBA00022989"/>
    </source>
</evidence>
<feature type="transmembrane region" description="Helical" evidence="6">
    <location>
        <begin position="55"/>
        <end position="72"/>
    </location>
</feature>
<evidence type="ECO:0000256" key="4">
    <source>
        <dbReference type="ARBA" id="ARBA00023136"/>
    </source>
</evidence>
<dbReference type="AlphaFoldDB" id="A0AAD6ZPN9"/>
<dbReference type="SUPFAM" id="SSF81321">
    <property type="entry name" value="Family A G protein-coupled receptor-like"/>
    <property type="match status" value="1"/>
</dbReference>
<dbReference type="EMBL" id="JARIHO010000034">
    <property type="protein sequence ID" value="KAJ7333337.1"/>
    <property type="molecule type" value="Genomic_DNA"/>
</dbReference>
<keyword evidence="3 6" id="KW-1133">Transmembrane helix</keyword>
<evidence type="ECO:0000313" key="8">
    <source>
        <dbReference type="Proteomes" id="UP001218218"/>
    </source>
</evidence>
<proteinExistence type="predicted"/>
<dbReference type="Gene3D" id="1.20.1070.10">
    <property type="entry name" value="Rhodopsin 7-helix transmembrane proteins"/>
    <property type="match status" value="1"/>
</dbReference>
<comment type="caution">
    <text evidence="7">The sequence shown here is derived from an EMBL/GenBank/DDBJ whole genome shotgun (WGS) entry which is preliminary data.</text>
</comment>